<sequence>MKEATETLDVRIESERGSWDHVQVRELSGREAISQPFSFDLDVAIDEGHELPADAAPGAEVSLVLESDGEEIRRVSGMLGPIRDRLEPLAERSTCRLRLVPRAFRLTLVETQEIFLDRSVPDILRSKLERHGLGTEDVELRLIESYPEREFVVQYGESDLAFISRLAEHVGISFFFEHEEGRDRLVFTDHPSGFRPAAGAATVPFRARGEAAGVFALEVTTDLVPTNYVVQDYNYRAPQLDLAAYAGLDSGDGGGVVEYGSHVKTPEEARKLAQIRAEERLSRQRVYEGKASRAALSAGRRVTLIEHPRLPGPEELLLVEVEHEARFPAFKDTGEQSPFYRNAFRAIPARVAYRPPRRTPRPRISGVVTGIVQPGPGGKTNGIAQLDAEGRYTVQLHFDTAQPGEQKASRPIRMAQPFSGTGQGMHFPLRPGTEVLVGFANGDPDRPVILGAMSNPLAPSPVTARNANQSRITMASGAMLEISEKQ</sequence>
<evidence type="ECO:0000313" key="4">
    <source>
        <dbReference type="EMBL" id="KYF74664.1"/>
    </source>
</evidence>
<evidence type="ECO:0000256" key="1">
    <source>
        <dbReference type="ARBA" id="ARBA00005558"/>
    </source>
</evidence>
<dbReference type="SUPFAM" id="SSF69255">
    <property type="entry name" value="gp5 N-terminal domain-like"/>
    <property type="match status" value="1"/>
</dbReference>
<dbReference type="InterPro" id="IPR037026">
    <property type="entry name" value="Vgr_OB-fold_dom_sf"/>
</dbReference>
<evidence type="ECO:0000313" key="5">
    <source>
        <dbReference type="Proteomes" id="UP000075635"/>
    </source>
</evidence>
<dbReference type="Gene3D" id="2.30.110.50">
    <property type="match status" value="1"/>
</dbReference>
<dbReference type="SUPFAM" id="SSF69279">
    <property type="entry name" value="Phage tail proteins"/>
    <property type="match status" value="2"/>
</dbReference>
<organism evidence="4 5">
    <name type="scientific">Sorangium cellulosum</name>
    <name type="common">Polyangium cellulosum</name>
    <dbReference type="NCBI Taxonomy" id="56"/>
    <lineage>
        <taxon>Bacteria</taxon>
        <taxon>Pseudomonadati</taxon>
        <taxon>Myxococcota</taxon>
        <taxon>Polyangia</taxon>
        <taxon>Polyangiales</taxon>
        <taxon>Polyangiaceae</taxon>
        <taxon>Sorangium</taxon>
    </lineage>
</organism>
<dbReference type="InterPro" id="IPR017847">
    <property type="entry name" value="T6SS_RhsGE_Vgr_subset"/>
</dbReference>
<protein>
    <recommendedName>
        <fullName evidence="3">Gp5/Type VI secretion system Vgr protein OB-fold domain-containing protein</fullName>
    </recommendedName>
</protein>
<accession>A0A150R381</accession>
<dbReference type="EMBL" id="JEMB01003236">
    <property type="protein sequence ID" value="KYF74664.1"/>
    <property type="molecule type" value="Genomic_DNA"/>
</dbReference>
<evidence type="ECO:0000259" key="3">
    <source>
        <dbReference type="Pfam" id="PF04717"/>
    </source>
</evidence>
<dbReference type="Pfam" id="PF04717">
    <property type="entry name" value="Phage_base_V"/>
    <property type="match status" value="1"/>
</dbReference>
<dbReference type="Gene3D" id="3.55.50.10">
    <property type="entry name" value="Baseplate protein-like domains"/>
    <property type="match status" value="1"/>
</dbReference>
<dbReference type="Gene3D" id="2.40.50.230">
    <property type="entry name" value="Gp5 N-terminal domain"/>
    <property type="match status" value="1"/>
</dbReference>
<dbReference type="Pfam" id="PF05954">
    <property type="entry name" value="Phage_GPD"/>
    <property type="match status" value="1"/>
</dbReference>
<dbReference type="InterPro" id="IPR006533">
    <property type="entry name" value="T6SS_Vgr_RhsGE"/>
</dbReference>
<dbReference type="InterPro" id="IPR006531">
    <property type="entry name" value="Gp5/Vgr_OB"/>
</dbReference>
<feature type="domain" description="Gp5/Type VI secretion system Vgr protein OB-fold" evidence="3">
    <location>
        <begin position="387"/>
        <end position="452"/>
    </location>
</feature>
<evidence type="ECO:0000256" key="2">
    <source>
        <dbReference type="SAM" id="MobiDB-lite"/>
    </source>
</evidence>
<dbReference type="Proteomes" id="UP000075635">
    <property type="component" value="Unassembled WGS sequence"/>
</dbReference>
<feature type="region of interest" description="Disordered" evidence="2">
    <location>
        <begin position="355"/>
        <end position="378"/>
    </location>
</feature>
<dbReference type="NCBIfam" id="TIGR01646">
    <property type="entry name" value="vgr_GE"/>
    <property type="match status" value="1"/>
</dbReference>
<comment type="caution">
    <text evidence="4">The sequence shown here is derived from an EMBL/GenBank/DDBJ whole genome shotgun (WGS) entry which is preliminary data.</text>
</comment>
<dbReference type="Gene3D" id="4.10.220.110">
    <property type="match status" value="1"/>
</dbReference>
<name>A0A150R381_SORCE</name>
<comment type="similarity">
    <text evidence="1">Belongs to the VgrG protein family.</text>
</comment>
<proteinExistence type="inferred from homology"/>
<dbReference type="NCBIfam" id="TIGR03361">
    <property type="entry name" value="VI_Rhs_Vgr"/>
    <property type="match status" value="1"/>
</dbReference>
<reference evidence="4 5" key="1">
    <citation type="submission" date="2014-02" db="EMBL/GenBank/DDBJ databases">
        <title>The small core and large imbalanced accessory genome model reveals a collaborative survival strategy of Sorangium cellulosum strains in nature.</title>
        <authorList>
            <person name="Han K."/>
            <person name="Peng R."/>
            <person name="Blom J."/>
            <person name="Li Y.-Z."/>
        </authorList>
    </citation>
    <scope>NUCLEOTIDE SEQUENCE [LARGE SCALE GENOMIC DNA]</scope>
    <source>
        <strain evidence="4 5">So0011-07</strain>
    </source>
</reference>
<dbReference type="AlphaFoldDB" id="A0A150R381"/>
<gene>
    <name evidence="4" type="ORF">BE17_45975</name>
</gene>